<dbReference type="EMBL" id="CP032157">
    <property type="protein sequence ID" value="AXY78714.1"/>
    <property type="molecule type" value="Genomic_DNA"/>
</dbReference>
<feature type="chain" id="PRO_5017615076" evidence="1">
    <location>
        <begin position="20"/>
        <end position="184"/>
    </location>
</feature>
<keyword evidence="4" id="KW-1185">Reference proteome</keyword>
<dbReference type="AlphaFoldDB" id="A0A3B7MW45"/>
<sequence>MRVIGLVNVLMLLSVLAFAQDKFFTKSGRISFVSKGNVETIAAKHKGITCVLDTKTGAVQFAVLMKGFEFAKALMQEHFNENYVESDKYPKADFKGTIVNNPEVNYTKDGTYAAKVKGTLTLHGVSKEIETAGKVTVKDGKPQLNTELTILLSDYAIKIPAIVKENISNTVVITVDCALEPLQR</sequence>
<keyword evidence="1" id="KW-0732">Signal</keyword>
<dbReference type="Proteomes" id="UP000263900">
    <property type="component" value="Chromosome"/>
</dbReference>
<dbReference type="KEGG" id="pseg:D3H65_20805"/>
<name>A0A3B7MW45_9BACT</name>
<dbReference type="Pfam" id="PF04264">
    <property type="entry name" value="YceI"/>
    <property type="match status" value="1"/>
</dbReference>
<feature type="domain" description="Lipid/polyisoprenoid-binding YceI-like" evidence="2">
    <location>
        <begin position="43"/>
        <end position="177"/>
    </location>
</feature>
<dbReference type="InterPro" id="IPR007372">
    <property type="entry name" value="Lipid/polyisoprenoid-bd_YceI"/>
</dbReference>
<evidence type="ECO:0000313" key="4">
    <source>
        <dbReference type="Proteomes" id="UP000263900"/>
    </source>
</evidence>
<reference evidence="3 4" key="1">
    <citation type="submission" date="2018-09" db="EMBL/GenBank/DDBJ databases">
        <title>Genome sequencing of strain 6GH32-13.</title>
        <authorList>
            <person name="Weon H.-Y."/>
            <person name="Heo J."/>
            <person name="Kwon S.-W."/>
        </authorList>
    </citation>
    <scope>NUCLEOTIDE SEQUENCE [LARGE SCALE GENOMIC DNA]</scope>
    <source>
        <strain evidence="3 4">5GH32-13</strain>
    </source>
</reference>
<feature type="signal peptide" evidence="1">
    <location>
        <begin position="1"/>
        <end position="19"/>
    </location>
</feature>
<evidence type="ECO:0000313" key="3">
    <source>
        <dbReference type="EMBL" id="AXY78714.1"/>
    </source>
</evidence>
<dbReference type="InterPro" id="IPR036761">
    <property type="entry name" value="TTHA0802/YceI-like_sf"/>
</dbReference>
<dbReference type="OrthoDB" id="116832at2"/>
<accession>A0A3B7MW45</accession>
<organism evidence="3 4">
    <name type="scientific">Paraflavitalea soli</name>
    <dbReference type="NCBI Taxonomy" id="2315862"/>
    <lineage>
        <taxon>Bacteria</taxon>
        <taxon>Pseudomonadati</taxon>
        <taxon>Bacteroidota</taxon>
        <taxon>Chitinophagia</taxon>
        <taxon>Chitinophagales</taxon>
        <taxon>Chitinophagaceae</taxon>
        <taxon>Paraflavitalea</taxon>
    </lineage>
</organism>
<dbReference type="SUPFAM" id="SSF101874">
    <property type="entry name" value="YceI-like"/>
    <property type="match status" value="1"/>
</dbReference>
<protein>
    <submittedName>
        <fullName evidence="3">YceI family protein</fullName>
    </submittedName>
</protein>
<proteinExistence type="predicted"/>
<dbReference type="PANTHER" id="PTHR34406:SF1">
    <property type="entry name" value="PROTEIN YCEI"/>
    <property type="match status" value="1"/>
</dbReference>
<gene>
    <name evidence="3" type="ORF">D3H65_20805</name>
</gene>
<dbReference type="PANTHER" id="PTHR34406">
    <property type="entry name" value="PROTEIN YCEI"/>
    <property type="match status" value="1"/>
</dbReference>
<dbReference type="Gene3D" id="2.40.128.110">
    <property type="entry name" value="Lipid/polyisoprenoid-binding, YceI-like"/>
    <property type="match status" value="1"/>
</dbReference>
<evidence type="ECO:0000259" key="2">
    <source>
        <dbReference type="Pfam" id="PF04264"/>
    </source>
</evidence>
<evidence type="ECO:0000256" key="1">
    <source>
        <dbReference type="SAM" id="SignalP"/>
    </source>
</evidence>